<protein>
    <submittedName>
        <fullName evidence="5">Transcriptional regulator</fullName>
    </submittedName>
</protein>
<dbReference type="AlphaFoldDB" id="A0A2R5EKE8"/>
<dbReference type="InterPro" id="IPR051081">
    <property type="entry name" value="HTH_MetalResp_TranReg"/>
</dbReference>
<dbReference type="GO" id="GO:0003700">
    <property type="term" value="F:DNA-binding transcription factor activity"/>
    <property type="evidence" value="ECO:0007669"/>
    <property type="project" value="InterPro"/>
</dbReference>
<dbReference type="SMART" id="SM00418">
    <property type="entry name" value="HTH_ARSR"/>
    <property type="match status" value="1"/>
</dbReference>
<dbReference type="SUPFAM" id="SSF46785">
    <property type="entry name" value="Winged helix' DNA-binding domain"/>
    <property type="match status" value="1"/>
</dbReference>
<evidence type="ECO:0000313" key="5">
    <source>
        <dbReference type="EMBL" id="GBG07110.1"/>
    </source>
</evidence>
<dbReference type="PROSITE" id="PS50987">
    <property type="entry name" value="HTH_ARSR_2"/>
    <property type="match status" value="1"/>
</dbReference>
<comment type="caution">
    <text evidence="5">The sequence shown here is derived from an EMBL/GenBank/DDBJ whole genome shotgun (WGS) entry which is preliminary data.</text>
</comment>
<dbReference type="InterPro" id="IPR001845">
    <property type="entry name" value="HTH_ArsR_DNA-bd_dom"/>
</dbReference>
<proteinExistence type="predicted"/>
<evidence type="ECO:0000256" key="1">
    <source>
        <dbReference type="ARBA" id="ARBA00023015"/>
    </source>
</evidence>
<name>A0A2R5EKE8_9BACL</name>
<feature type="domain" description="HTH arsR-type" evidence="4">
    <location>
        <begin position="7"/>
        <end position="103"/>
    </location>
</feature>
<dbReference type="PANTHER" id="PTHR33154">
    <property type="entry name" value="TRANSCRIPTIONAL REGULATOR, ARSR FAMILY"/>
    <property type="match status" value="1"/>
</dbReference>
<dbReference type="RefSeq" id="WP_108992233.1">
    <property type="nucleotide sequence ID" value="NZ_BDQX01000077.1"/>
</dbReference>
<keyword evidence="1" id="KW-0805">Transcription regulation</keyword>
<dbReference type="Proteomes" id="UP000245202">
    <property type="component" value="Unassembled WGS sequence"/>
</dbReference>
<evidence type="ECO:0000256" key="2">
    <source>
        <dbReference type="ARBA" id="ARBA00023125"/>
    </source>
</evidence>
<dbReference type="Gene3D" id="1.10.10.10">
    <property type="entry name" value="Winged helix-like DNA-binding domain superfamily/Winged helix DNA-binding domain"/>
    <property type="match status" value="1"/>
</dbReference>
<organism evidence="5 6">
    <name type="scientific">Paenibacillus agaridevorans</name>
    <dbReference type="NCBI Taxonomy" id="171404"/>
    <lineage>
        <taxon>Bacteria</taxon>
        <taxon>Bacillati</taxon>
        <taxon>Bacillota</taxon>
        <taxon>Bacilli</taxon>
        <taxon>Bacillales</taxon>
        <taxon>Paenibacillaceae</taxon>
        <taxon>Paenibacillus</taxon>
    </lineage>
</organism>
<dbReference type="NCBIfam" id="NF033788">
    <property type="entry name" value="HTH_metalloreg"/>
    <property type="match status" value="1"/>
</dbReference>
<evidence type="ECO:0000256" key="3">
    <source>
        <dbReference type="ARBA" id="ARBA00023163"/>
    </source>
</evidence>
<dbReference type="InterPro" id="IPR011991">
    <property type="entry name" value="ArsR-like_HTH"/>
</dbReference>
<dbReference type="GO" id="GO:0003677">
    <property type="term" value="F:DNA binding"/>
    <property type="evidence" value="ECO:0007669"/>
    <property type="project" value="UniProtKB-KW"/>
</dbReference>
<keyword evidence="2" id="KW-0238">DNA-binding</keyword>
<accession>A0A2R5EKE8</accession>
<dbReference type="CDD" id="cd00090">
    <property type="entry name" value="HTH_ARSR"/>
    <property type="match status" value="1"/>
</dbReference>
<evidence type="ECO:0000259" key="4">
    <source>
        <dbReference type="PROSITE" id="PS50987"/>
    </source>
</evidence>
<gene>
    <name evidence="5" type="ORF">PAT3040_01658</name>
</gene>
<keyword evidence="6" id="KW-1185">Reference proteome</keyword>
<dbReference type="InterPro" id="IPR036390">
    <property type="entry name" value="WH_DNA-bd_sf"/>
</dbReference>
<keyword evidence="3" id="KW-0804">Transcription</keyword>
<sequence>MNQEYEQMVQQFKNYVPLLDALKDEKRHAIILLLAQHKSGLNVNTIAEHIQLSRPAISHHLKVLRQAGFVDYDKRNVENYYVLTIRKPLEQLKLLIATIEAQCSQS</sequence>
<evidence type="ECO:0000313" key="6">
    <source>
        <dbReference type="Proteomes" id="UP000245202"/>
    </source>
</evidence>
<dbReference type="InterPro" id="IPR036388">
    <property type="entry name" value="WH-like_DNA-bd_sf"/>
</dbReference>
<dbReference type="PANTHER" id="PTHR33154:SF33">
    <property type="entry name" value="TRANSCRIPTIONAL REPRESSOR SDPR"/>
    <property type="match status" value="1"/>
</dbReference>
<dbReference type="PRINTS" id="PR00778">
    <property type="entry name" value="HTHARSR"/>
</dbReference>
<dbReference type="EMBL" id="BDQX01000077">
    <property type="protein sequence ID" value="GBG07110.1"/>
    <property type="molecule type" value="Genomic_DNA"/>
</dbReference>
<dbReference type="Pfam" id="PF01022">
    <property type="entry name" value="HTH_5"/>
    <property type="match status" value="1"/>
</dbReference>
<reference evidence="5 6" key="1">
    <citation type="submission" date="2017-08" db="EMBL/GenBank/DDBJ databases">
        <title>Substantial Increase in Enzyme Production by Combined Drug-Resistance Mutations in Paenibacillus agaridevorans.</title>
        <authorList>
            <person name="Tanaka Y."/>
            <person name="Funane K."/>
            <person name="Hosaka T."/>
            <person name="Shiwa Y."/>
            <person name="Fujita N."/>
            <person name="Miyazaki T."/>
            <person name="Yoshikawa H."/>
            <person name="Murakami K."/>
            <person name="Kasahara K."/>
            <person name="Inaoka T."/>
            <person name="Hiraga Y."/>
            <person name="Ochi K."/>
        </authorList>
    </citation>
    <scope>NUCLEOTIDE SEQUENCE [LARGE SCALE GENOMIC DNA]</scope>
    <source>
        <strain evidence="5 6">T-3040</strain>
    </source>
</reference>